<evidence type="ECO:0000256" key="7">
    <source>
        <dbReference type="ARBA" id="ARBA00022741"/>
    </source>
</evidence>
<feature type="transmembrane region" description="Helical" evidence="16">
    <location>
        <begin position="150"/>
        <end position="171"/>
    </location>
</feature>
<dbReference type="EMBL" id="JARRAG010000002">
    <property type="protein sequence ID" value="MDG3006298.1"/>
    <property type="molecule type" value="Genomic_DNA"/>
</dbReference>
<organism evidence="17 18">
    <name type="scientific">Paludisphaera mucosa</name>
    <dbReference type="NCBI Taxonomy" id="3030827"/>
    <lineage>
        <taxon>Bacteria</taxon>
        <taxon>Pseudomonadati</taxon>
        <taxon>Planctomycetota</taxon>
        <taxon>Planctomycetia</taxon>
        <taxon>Isosphaerales</taxon>
        <taxon>Isosphaeraceae</taxon>
        <taxon>Paludisphaera</taxon>
    </lineage>
</organism>
<keyword evidence="18" id="KW-1185">Reference proteome</keyword>
<evidence type="ECO:0000256" key="4">
    <source>
        <dbReference type="ARBA" id="ARBA00022516"/>
    </source>
</evidence>
<evidence type="ECO:0000256" key="14">
    <source>
        <dbReference type="ARBA" id="ARBA00023264"/>
    </source>
</evidence>
<gene>
    <name evidence="17" type="ORF">PZE19_21215</name>
</gene>
<dbReference type="Gene3D" id="1.10.287.3610">
    <property type="match status" value="1"/>
</dbReference>
<name>A0ABT6FFX5_9BACT</name>
<dbReference type="Proteomes" id="UP001216907">
    <property type="component" value="Unassembled WGS sequence"/>
</dbReference>
<sequence>MPDSKPRNPGRPNSPPPPPPLPTAPADEEPPRGRLPVPEFDEQRFQLQMDDAPGVASQADRRGTRGKLTAGFRGLKQAVRGDSSFYAHVYRGVLIAIIAGLLRVDLWGWCLLILGGSLVLLAELCHSAVDTLARAIGDPDEPRLTIAREIAAAGVLVVAFTSGAVTTVVLSTKLVELFGWP</sequence>
<dbReference type="InterPro" id="IPR000829">
    <property type="entry name" value="DAGK"/>
</dbReference>
<evidence type="ECO:0000313" key="17">
    <source>
        <dbReference type="EMBL" id="MDG3006298.1"/>
    </source>
</evidence>
<dbReference type="RefSeq" id="WP_277862598.1">
    <property type="nucleotide sequence ID" value="NZ_JARRAG010000002.1"/>
</dbReference>
<keyword evidence="14" id="KW-1208">Phospholipid metabolism</keyword>
<dbReference type="InterPro" id="IPR036945">
    <property type="entry name" value="DAGK_sf"/>
</dbReference>
<keyword evidence="7" id="KW-0547">Nucleotide-binding</keyword>
<evidence type="ECO:0000256" key="6">
    <source>
        <dbReference type="ARBA" id="ARBA00022692"/>
    </source>
</evidence>
<keyword evidence="12 16" id="KW-0472">Membrane</keyword>
<keyword evidence="10 16" id="KW-1133">Transmembrane helix</keyword>
<keyword evidence="3" id="KW-1003">Cell membrane</keyword>
<keyword evidence="4" id="KW-0444">Lipid biosynthesis</keyword>
<evidence type="ECO:0000256" key="3">
    <source>
        <dbReference type="ARBA" id="ARBA00022475"/>
    </source>
</evidence>
<dbReference type="CDD" id="cd14263">
    <property type="entry name" value="DAGK_IM_like"/>
    <property type="match status" value="1"/>
</dbReference>
<dbReference type="PANTHER" id="PTHR34299:SF1">
    <property type="entry name" value="DIACYLGLYCEROL KINASE"/>
    <property type="match status" value="1"/>
</dbReference>
<keyword evidence="11" id="KW-0443">Lipid metabolism</keyword>
<keyword evidence="5 17" id="KW-0808">Transferase</keyword>
<keyword evidence="8 17" id="KW-0418">Kinase</keyword>
<dbReference type="Pfam" id="PF01219">
    <property type="entry name" value="DAGK_prokar"/>
    <property type="match status" value="1"/>
</dbReference>
<evidence type="ECO:0000256" key="9">
    <source>
        <dbReference type="ARBA" id="ARBA00022840"/>
    </source>
</evidence>
<evidence type="ECO:0000256" key="15">
    <source>
        <dbReference type="SAM" id="MobiDB-lite"/>
    </source>
</evidence>
<evidence type="ECO:0000256" key="16">
    <source>
        <dbReference type="SAM" id="Phobius"/>
    </source>
</evidence>
<evidence type="ECO:0000256" key="2">
    <source>
        <dbReference type="ARBA" id="ARBA00005967"/>
    </source>
</evidence>
<keyword evidence="9" id="KW-0067">ATP-binding</keyword>
<keyword evidence="6 16" id="KW-0812">Transmembrane</keyword>
<protein>
    <submittedName>
        <fullName evidence="17">Diacylglycerol kinase</fullName>
        <ecNumber evidence="17">2.7.1.107</ecNumber>
    </submittedName>
</protein>
<dbReference type="PANTHER" id="PTHR34299">
    <property type="entry name" value="DIACYLGLYCEROL KINASE"/>
    <property type="match status" value="1"/>
</dbReference>
<feature type="compositionally biased region" description="Pro residues" evidence="15">
    <location>
        <begin position="12"/>
        <end position="23"/>
    </location>
</feature>
<keyword evidence="13" id="KW-0594">Phospholipid biosynthesis</keyword>
<evidence type="ECO:0000256" key="5">
    <source>
        <dbReference type="ARBA" id="ARBA00022679"/>
    </source>
</evidence>
<comment type="subcellular location">
    <subcellularLocation>
        <location evidence="1">Cell membrane</location>
        <topology evidence="1">Multi-pass membrane protein</topology>
    </subcellularLocation>
</comment>
<evidence type="ECO:0000256" key="8">
    <source>
        <dbReference type="ARBA" id="ARBA00022777"/>
    </source>
</evidence>
<evidence type="ECO:0000256" key="13">
    <source>
        <dbReference type="ARBA" id="ARBA00023209"/>
    </source>
</evidence>
<evidence type="ECO:0000256" key="10">
    <source>
        <dbReference type="ARBA" id="ARBA00022989"/>
    </source>
</evidence>
<accession>A0ABT6FFX5</accession>
<evidence type="ECO:0000256" key="1">
    <source>
        <dbReference type="ARBA" id="ARBA00004651"/>
    </source>
</evidence>
<dbReference type="EC" id="2.7.1.107" evidence="17"/>
<feature type="region of interest" description="Disordered" evidence="15">
    <location>
        <begin position="1"/>
        <end position="41"/>
    </location>
</feature>
<evidence type="ECO:0000256" key="11">
    <source>
        <dbReference type="ARBA" id="ARBA00023098"/>
    </source>
</evidence>
<feature type="transmembrane region" description="Helical" evidence="16">
    <location>
        <begin position="106"/>
        <end position="129"/>
    </location>
</feature>
<evidence type="ECO:0000313" key="18">
    <source>
        <dbReference type="Proteomes" id="UP001216907"/>
    </source>
</evidence>
<reference evidence="17 18" key="1">
    <citation type="submission" date="2023-03" db="EMBL/GenBank/DDBJ databases">
        <title>Paludisphaera mucosa sp. nov. a novel planctomycete from northern fen.</title>
        <authorList>
            <person name="Ivanova A."/>
        </authorList>
    </citation>
    <scope>NUCLEOTIDE SEQUENCE [LARGE SCALE GENOMIC DNA]</scope>
    <source>
        <strain evidence="17 18">Pla2</strain>
    </source>
</reference>
<comment type="caution">
    <text evidence="17">The sequence shown here is derived from an EMBL/GenBank/DDBJ whole genome shotgun (WGS) entry which is preliminary data.</text>
</comment>
<proteinExistence type="inferred from homology"/>
<evidence type="ECO:0000256" key="12">
    <source>
        <dbReference type="ARBA" id="ARBA00023136"/>
    </source>
</evidence>
<feature type="transmembrane region" description="Helical" evidence="16">
    <location>
        <begin position="83"/>
        <end position="100"/>
    </location>
</feature>
<dbReference type="GO" id="GO:0004143">
    <property type="term" value="F:ATP-dependent diacylglycerol kinase activity"/>
    <property type="evidence" value="ECO:0007669"/>
    <property type="project" value="UniProtKB-EC"/>
</dbReference>
<comment type="similarity">
    <text evidence="2">Belongs to the bacterial diacylglycerol kinase family.</text>
</comment>